<dbReference type="Proteomes" id="UP000694005">
    <property type="component" value="Chromosome A02"/>
</dbReference>
<organism evidence="3">
    <name type="scientific">Brassica campestris</name>
    <name type="common">Field mustard</name>
    <dbReference type="NCBI Taxonomy" id="3711"/>
    <lineage>
        <taxon>Eukaryota</taxon>
        <taxon>Viridiplantae</taxon>
        <taxon>Streptophyta</taxon>
        <taxon>Embryophyta</taxon>
        <taxon>Tracheophyta</taxon>
        <taxon>Spermatophyta</taxon>
        <taxon>Magnoliopsida</taxon>
        <taxon>eudicotyledons</taxon>
        <taxon>Gunneridae</taxon>
        <taxon>Pentapetalae</taxon>
        <taxon>rosids</taxon>
        <taxon>malvids</taxon>
        <taxon>Brassicales</taxon>
        <taxon>Brassicaceae</taxon>
        <taxon>Brassiceae</taxon>
        <taxon>Brassica</taxon>
    </lineage>
</organism>
<accession>A0A3P6AUQ6</accession>
<name>A0A3P6AUQ6_BRACM</name>
<feature type="region of interest" description="Disordered" evidence="1">
    <location>
        <begin position="1"/>
        <end position="24"/>
    </location>
</feature>
<protein>
    <submittedName>
        <fullName evidence="2">Uncharacterized protein</fullName>
    </submittedName>
</protein>
<evidence type="ECO:0000256" key="1">
    <source>
        <dbReference type="SAM" id="MobiDB-lite"/>
    </source>
</evidence>
<dbReference type="Gramene" id="A02p37830.2_BraZ1">
    <property type="protein sequence ID" value="A02p37830.2_BraZ1.CDS.1"/>
    <property type="gene ID" value="A02g37830.2_BraZ1"/>
</dbReference>
<feature type="non-terminal residue" evidence="3">
    <location>
        <position position="77"/>
    </location>
</feature>
<sequence length="77" mass="8493">MDNFSGNNSAFGKTKPAGKNCTPSLGARGPLMAMECMLQLSTLQTFGTNCKYLVSMIQDPRAWPDFSTELKELMKLK</sequence>
<gene>
    <name evidence="3" type="ORF">BRAA02T08055Z</name>
    <name evidence="2" type="ORF">BRAPAZ1V2_A02P37830.2</name>
</gene>
<evidence type="ECO:0000313" key="2">
    <source>
        <dbReference type="EMBL" id="CAG7894831.1"/>
    </source>
</evidence>
<dbReference type="AlphaFoldDB" id="A0A3P6AUQ6"/>
<dbReference type="EMBL" id="LR031573">
    <property type="protein sequence ID" value="VDC90904.1"/>
    <property type="molecule type" value="Genomic_DNA"/>
</dbReference>
<proteinExistence type="predicted"/>
<evidence type="ECO:0000313" key="3">
    <source>
        <dbReference type="EMBL" id="VDC90904.1"/>
    </source>
</evidence>
<dbReference type="EMBL" id="LS974618">
    <property type="protein sequence ID" value="CAG7894831.1"/>
    <property type="molecule type" value="Genomic_DNA"/>
</dbReference>
<reference evidence="3" key="1">
    <citation type="submission" date="2018-11" db="EMBL/GenBank/DDBJ databases">
        <authorList>
            <consortium name="Genoscope - CEA"/>
            <person name="William W."/>
        </authorList>
    </citation>
    <scope>NUCLEOTIDE SEQUENCE</scope>
</reference>
<feature type="compositionally biased region" description="Polar residues" evidence="1">
    <location>
        <begin position="1"/>
        <end position="11"/>
    </location>
</feature>